<feature type="transmembrane region" description="Helical" evidence="7">
    <location>
        <begin position="136"/>
        <end position="152"/>
    </location>
</feature>
<organism evidence="9 10">
    <name type="scientific">Breznakia blatticola</name>
    <dbReference type="NCBI Taxonomy" id="1754012"/>
    <lineage>
        <taxon>Bacteria</taxon>
        <taxon>Bacillati</taxon>
        <taxon>Bacillota</taxon>
        <taxon>Erysipelotrichia</taxon>
        <taxon>Erysipelotrichales</taxon>
        <taxon>Erysipelotrichaceae</taxon>
        <taxon>Breznakia</taxon>
    </lineage>
</organism>
<dbReference type="RefSeq" id="WP_134170167.1">
    <property type="nucleotide sequence ID" value="NZ_SODD01000028.1"/>
</dbReference>
<evidence type="ECO:0000256" key="5">
    <source>
        <dbReference type="ARBA" id="ARBA00023136"/>
    </source>
</evidence>
<evidence type="ECO:0000313" key="10">
    <source>
        <dbReference type="Proteomes" id="UP000294743"/>
    </source>
</evidence>
<keyword evidence="5 7" id="KW-0472">Membrane</keyword>
<keyword evidence="2" id="KW-1003">Cell membrane</keyword>
<feature type="transmembrane region" description="Helical" evidence="7">
    <location>
        <begin position="164"/>
        <end position="186"/>
    </location>
</feature>
<dbReference type="Proteomes" id="UP000294743">
    <property type="component" value="Unassembled WGS sequence"/>
</dbReference>
<evidence type="ECO:0000313" key="9">
    <source>
        <dbReference type="EMBL" id="TDW16112.1"/>
    </source>
</evidence>
<dbReference type="GO" id="GO:0022857">
    <property type="term" value="F:transmembrane transporter activity"/>
    <property type="evidence" value="ECO:0007669"/>
    <property type="project" value="InterPro"/>
</dbReference>
<gene>
    <name evidence="9" type="ORF">EDD63_12810</name>
</gene>
<reference evidence="9 10" key="1">
    <citation type="submission" date="2019-03" db="EMBL/GenBank/DDBJ databases">
        <title>Genomic Encyclopedia of Type Strains, Phase IV (KMG-IV): sequencing the most valuable type-strain genomes for metagenomic binning, comparative biology and taxonomic classification.</title>
        <authorList>
            <person name="Goeker M."/>
        </authorList>
    </citation>
    <scope>NUCLEOTIDE SEQUENCE [LARGE SCALE GENOMIC DNA]</scope>
    <source>
        <strain evidence="9 10">DSM 28867</strain>
    </source>
</reference>
<dbReference type="EMBL" id="SODD01000028">
    <property type="protein sequence ID" value="TDW16112.1"/>
    <property type="molecule type" value="Genomic_DNA"/>
</dbReference>
<dbReference type="PANTHER" id="PTHR34390:SF2">
    <property type="entry name" value="SUCCINATE TRANSPORTER SUBUNIT YJJP-RELATED"/>
    <property type="match status" value="1"/>
</dbReference>
<feature type="transmembrane region" description="Helical" evidence="7">
    <location>
        <begin position="227"/>
        <end position="248"/>
    </location>
</feature>
<evidence type="ECO:0000259" key="8">
    <source>
        <dbReference type="Pfam" id="PF06738"/>
    </source>
</evidence>
<keyword evidence="3 7" id="KW-0812">Transmembrane</keyword>
<evidence type="ECO:0000256" key="4">
    <source>
        <dbReference type="ARBA" id="ARBA00022989"/>
    </source>
</evidence>
<evidence type="ECO:0000256" key="1">
    <source>
        <dbReference type="ARBA" id="ARBA00004651"/>
    </source>
</evidence>
<comment type="similarity">
    <text evidence="6">Belongs to the ThrE exporter (TC 2.A.79) family.</text>
</comment>
<keyword evidence="10" id="KW-1185">Reference proteome</keyword>
<evidence type="ECO:0000256" key="3">
    <source>
        <dbReference type="ARBA" id="ARBA00022692"/>
    </source>
</evidence>
<dbReference type="GO" id="GO:0015744">
    <property type="term" value="P:succinate transport"/>
    <property type="evidence" value="ECO:0007669"/>
    <property type="project" value="TreeGrafter"/>
</dbReference>
<dbReference type="InterPro" id="IPR050539">
    <property type="entry name" value="ThrE_Dicarb/AminoAcid_Exp"/>
</dbReference>
<dbReference type="InterPro" id="IPR010619">
    <property type="entry name" value="ThrE-like_N"/>
</dbReference>
<evidence type="ECO:0000256" key="6">
    <source>
        <dbReference type="ARBA" id="ARBA00034125"/>
    </source>
</evidence>
<feature type="domain" description="Threonine/serine exporter-like N-terminal" evidence="8">
    <location>
        <begin position="12"/>
        <end position="246"/>
    </location>
</feature>
<dbReference type="PANTHER" id="PTHR34390">
    <property type="entry name" value="UPF0442 PROTEIN YJJB-RELATED"/>
    <property type="match status" value="1"/>
</dbReference>
<keyword evidence="4 7" id="KW-1133">Transmembrane helix</keyword>
<evidence type="ECO:0000256" key="2">
    <source>
        <dbReference type="ARBA" id="ARBA00022475"/>
    </source>
</evidence>
<dbReference type="AlphaFoldDB" id="A0A4R7ZFN6"/>
<dbReference type="OrthoDB" id="9813917at2"/>
<proteinExistence type="inferred from homology"/>
<accession>A0A4R7ZFN6</accession>
<evidence type="ECO:0000256" key="7">
    <source>
        <dbReference type="SAM" id="Phobius"/>
    </source>
</evidence>
<comment type="caution">
    <text evidence="9">The sequence shown here is derived from an EMBL/GenBank/DDBJ whole genome shotgun (WGS) entry which is preliminary data.</text>
</comment>
<feature type="transmembrane region" description="Helical" evidence="7">
    <location>
        <begin position="192"/>
        <end position="215"/>
    </location>
</feature>
<name>A0A4R7ZFN6_9FIRM</name>
<protein>
    <submittedName>
        <fullName evidence="9">Uncharacterized membrane protein YjjP (DUF1212 family)</fullName>
    </submittedName>
</protein>
<dbReference type="Pfam" id="PF06738">
    <property type="entry name" value="ThrE"/>
    <property type="match status" value="1"/>
</dbReference>
<comment type="subcellular location">
    <subcellularLocation>
        <location evidence="1">Cell membrane</location>
        <topology evidence="1">Multi-pass membrane protein</topology>
    </subcellularLocation>
</comment>
<sequence length="256" mass="27877">MRPEIVLKAGSLAGKILLENGAETYRVEETVTRICESFNAEDANAFATPTGLFVSFEYEEETYVKVLRIKQNAMDLERIHLVNDISRKCVIKELDEVQALSALRSASMIEGYKNIWKIISAGFAAMFFTFLFEGNLFDGIAAGLVGGVVQVIRMELEKLKLNSIVNIIVLSAILTILVLLLTYIGFVDHRDITISGAIMLLVPGVAITNAVRDWISGDYMSGATRAIEAVLIAIGLAVGAGLILSLWMNFIGGGVL</sequence>
<dbReference type="GO" id="GO:0005886">
    <property type="term" value="C:plasma membrane"/>
    <property type="evidence" value="ECO:0007669"/>
    <property type="project" value="UniProtKB-SubCell"/>
</dbReference>